<comment type="caution">
    <text evidence="10">The sequence shown here is derived from an EMBL/GenBank/DDBJ whole genome shotgun (WGS) entry which is preliminary data.</text>
</comment>
<dbReference type="EC" id="5.6.2.2" evidence="3"/>
<evidence type="ECO:0000313" key="11">
    <source>
        <dbReference type="Proteomes" id="UP000621799"/>
    </source>
</evidence>
<dbReference type="InterPro" id="IPR013506">
    <property type="entry name" value="Topo_IIA_bsu_dom2"/>
</dbReference>
<evidence type="ECO:0000256" key="6">
    <source>
        <dbReference type="ARBA" id="ARBA00023029"/>
    </source>
</evidence>
<dbReference type="AlphaFoldDB" id="A0A928VWJ3"/>
<dbReference type="GO" id="GO:0006265">
    <property type="term" value="P:DNA topological change"/>
    <property type="evidence" value="ECO:0007669"/>
    <property type="project" value="InterPro"/>
</dbReference>
<keyword evidence="4" id="KW-0547">Nucleotide-binding</keyword>
<proteinExistence type="inferred from homology"/>
<comment type="similarity">
    <text evidence="2">Belongs to the type II topoisomerase GyrB family.</text>
</comment>
<dbReference type="PANTHER" id="PTHR45866">
    <property type="entry name" value="DNA GYRASE/TOPOISOMERASE SUBUNIT B"/>
    <property type="match status" value="1"/>
</dbReference>
<dbReference type="GO" id="GO:0003677">
    <property type="term" value="F:DNA binding"/>
    <property type="evidence" value="ECO:0007669"/>
    <property type="project" value="UniProtKB-KW"/>
</dbReference>
<name>A0A928VWJ3_9CYAN</name>
<accession>A0A928VWJ3</accession>
<dbReference type="EMBL" id="JADEXN010000223">
    <property type="protein sequence ID" value="MBE9041629.1"/>
    <property type="molecule type" value="Genomic_DNA"/>
</dbReference>
<dbReference type="Pfam" id="PF00204">
    <property type="entry name" value="DNA_gyraseB"/>
    <property type="match status" value="1"/>
</dbReference>
<dbReference type="GO" id="GO:0003918">
    <property type="term" value="F:DNA topoisomerase type II (double strand cut, ATP-hydrolyzing) activity"/>
    <property type="evidence" value="ECO:0007669"/>
    <property type="project" value="UniProtKB-EC"/>
</dbReference>
<evidence type="ECO:0000256" key="4">
    <source>
        <dbReference type="ARBA" id="ARBA00022741"/>
    </source>
</evidence>
<sequence length="201" mass="22818">MERIGKTPHIDTFYYPNGIADYLTGVNASQTQRSDIFHIKTQRDRLQIEVALRWYAASEVKYRHILHSFPCTAIFGQAFGESFHPDRDLYDTLHITSFANQVRTIHGGTHVEGLKRGVIRAVEAFHPLSGSNLNKKWQQVRSGLMGIVAVMLPAPEYSGPVKYKLGNREVEDIVATSIETSLSNYLSDRPEVVENLFYFCL</sequence>
<dbReference type="Gene3D" id="3.30.230.10">
    <property type="match status" value="1"/>
</dbReference>
<organism evidence="10 11">
    <name type="scientific">Zarconia navalis LEGE 11467</name>
    <dbReference type="NCBI Taxonomy" id="1828826"/>
    <lineage>
        <taxon>Bacteria</taxon>
        <taxon>Bacillati</taxon>
        <taxon>Cyanobacteriota</taxon>
        <taxon>Cyanophyceae</taxon>
        <taxon>Oscillatoriophycideae</taxon>
        <taxon>Oscillatoriales</taxon>
        <taxon>Oscillatoriales incertae sedis</taxon>
        <taxon>Zarconia</taxon>
        <taxon>Zarconia navalis</taxon>
    </lineage>
</organism>
<reference evidence="10" key="1">
    <citation type="submission" date="2020-10" db="EMBL/GenBank/DDBJ databases">
        <authorList>
            <person name="Castelo-Branco R."/>
            <person name="Eusebio N."/>
            <person name="Adriana R."/>
            <person name="Vieira A."/>
            <person name="Brugerolle De Fraissinette N."/>
            <person name="Rezende De Castro R."/>
            <person name="Schneider M.P."/>
            <person name="Vasconcelos V."/>
            <person name="Leao P.N."/>
        </authorList>
    </citation>
    <scope>NUCLEOTIDE SEQUENCE</scope>
    <source>
        <strain evidence="10">LEGE 11467</strain>
    </source>
</reference>
<dbReference type="SUPFAM" id="SSF54211">
    <property type="entry name" value="Ribosomal protein S5 domain 2-like"/>
    <property type="match status" value="1"/>
</dbReference>
<keyword evidence="5" id="KW-0067">ATP-binding</keyword>
<dbReference type="RefSeq" id="WP_264321828.1">
    <property type="nucleotide sequence ID" value="NZ_JADEXN010000223.1"/>
</dbReference>
<evidence type="ECO:0000256" key="5">
    <source>
        <dbReference type="ARBA" id="ARBA00022840"/>
    </source>
</evidence>
<dbReference type="InterPro" id="IPR014721">
    <property type="entry name" value="Ribsml_uS5_D2-typ_fold_subgr"/>
</dbReference>
<keyword evidence="8" id="KW-0413">Isomerase</keyword>
<comment type="catalytic activity">
    <reaction evidence="1">
        <text>ATP-dependent breakage, passage and rejoining of double-stranded DNA.</text>
        <dbReference type="EC" id="5.6.2.2"/>
    </reaction>
</comment>
<gene>
    <name evidence="10" type="ORF">IQ235_12645</name>
</gene>
<evidence type="ECO:0000313" key="10">
    <source>
        <dbReference type="EMBL" id="MBE9041629.1"/>
    </source>
</evidence>
<dbReference type="Proteomes" id="UP000621799">
    <property type="component" value="Unassembled WGS sequence"/>
</dbReference>
<keyword evidence="11" id="KW-1185">Reference proteome</keyword>
<keyword evidence="7" id="KW-0238">DNA-binding</keyword>
<evidence type="ECO:0000259" key="9">
    <source>
        <dbReference type="Pfam" id="PF00204"/>
    </source>
</evidence>
<dbReference type="PANTHER" id="PTHR45866:SF1">
    <property type="entry name" value="DNA GYRASE SUBUNIT B, MITOCHONDRIAL"/>
    <property type="match status" value="1"/>
</dbReference>
<protein>
    <recommendedName>
        <fullName evidence="3">DNA topoisomerase (ATP-hydrolyzing)</fullName>
        <ecNumber evidence="3">5.6.2.2</ecNumber>
    </recommendedName>
</protein>
<dbReference type="GO" id="GO:0005524">
    <property type="term" value="F:ATP binding"/>
    <property type="evidence" value="ECO:0007669"/>
    <property type="project" value="UniProtKB-KW"/>
</dbReference>
<dbReference type="InterPro" id="IPR020568">
    <property type="entry name" value="Ribosomal_Su5_D2-typ_SF"/>
</dbReference>
<evidence type="ECO:0000256" key="8">
    <source>
        <dbReference type="ARBA" id="ARBA00023235"/>
    </source>
</evidence>
<evidence type="ECO:0000256" key="1">
    <source>
        <dbReference type="ARBA" id="ARBA00000185"/>
    </source>
</evidence>
<keyword evidence="6" id="KW-0799">Topoisomerase</keyword>
<evidence type="ECO:0000256" key="3">
    <source>
        <dbReference type="ARBA" id="ARBA00012895"/>
    </source>
</evidence>
<dbReference type="CDD" id="cd00329">
    <property type="entry name" value="TopoII_MutL_Trans"/>
    <property type="match status" value="1"/>
</dbReference>
<evidence type="ECO:0000256" key="7">
    <source>
        <dbReference type="ARBA" id="ARBA00023125"/>
    </source>
</evidence>
<evidence type="ECO:0000256" key="2">
    <source>
        <dbReference type="ARBA" id="ARBA00010708"/>
    </source>
</evidence>
<feature type="domain" description="DNA topoisomerase type IIA subunit B" evidence="9">
    <location>
        <begin position="90"/>
        <end position="198"/>
    </location>
</feature>